<dbReference type="GO" id="GO:0004519">
    <property type="term" value="F:endonuclease activity"/>
    <property type="evidence" value="ECO:0007669"/>
    <property type="project" value="UniProtKB-KW"/>
</dbReference>
<feature type="region of interest" description="Disordered" evidence="2">
    <location>
        <begin position="262"/>
        <end position="355"/>
    </location>
</feature>
<dbReference type="OrthoDB" id="3656171at2"/>
<dbReference type="GO" id="GO:0008270">
    <property type="term" value="F:zinc ion binding"/>
    <property type="evidence" value="ECO:0007669"/>
    <property type="project" value="InterPro"/>
</dbReference>
<feature type="compositionally biased region" description="Basic and acidic residues" evidence="2">
    <location>
        <begin position="306"/>
        <end position="317"/>
    </location>
</feature>
<dbReference type="AlphaFoldDB" id="A0A1H0L081"/>
<feature type="compositionally biased region" description="Low complexity" evidence="2">
    <location>
        <begin position="320"/>
        <end position="336"/>
    </location>
</feature>
<dbReference type="GO" id="GO:0003676">
    <property type="term" value="F:nucleic acid binding"/>
    <property type="evidence" value="ECO:0007669"/>
    <property type="project" value="InterPro"/>
</dbReference>
<dbReference type="EMBL" id="LT629710">
    <property type="protein sequence ID" value="SDO61628.1"/>
    <property type="molecule type" value="Genomic_DNA"/>
</dbReference>
<name>A0A1H0L081_9ACTN</name>
<feature type="region of interest" description="Disordered" evidence="2">
    <location>
        <begin position="385"/>
        <end position="404"/>
    </location>
</feature>
<dbReference type="SMART" id="SM00507">
    <property type="entry name" value="HNHc"/>
    <property type="match status" value="1"/>
</dbReference>
<accession>A0A1H0L081</accession>
<dbReference type="CDD" id="cd00085">
    <property type="entry name" value="HNHc"/>
    <property type="match status" value="1"/>
</dbReference>
<dbReference type="Gene3D" id="1.10.30.50">
    <property type="match status" value="1"/>
</dbReference>
<comment type="similarity">
    <text evidence="1">Belongs to the Rv1128c/1148c/1588c/1702c/1945/3466 family.</text>
</comment>
<evidence type="ECO:0000256" key="2">
    <source>
        <dbReference type="SAM" id="MobiDB-lite"/>
    </source>
</evidence>
<evidence type="ECO:0000313" key="5">
    <source>
        <dbReference type="Proteomes" id="UP000198741"/>
    </source>
</evidence>
<dbReference type="Pfam" id="PF02720">
    <property type="entry name" value="DUF222"/>
    <property type="match status" value="2"/>
</dbReference>
<feature type="compositionally biased region" description="Basic and acidic residues" evidence="2">
    <location>
        <begin position="262"/>
        <end position="292"/>
    </location>
</feature>
<evidence type="ECO:0000256" key="1">
    <source>
        <dbReference type="ARBA" id="ARBA00023450"/>
    </source>
</evidence>
<proteinExistence type="inferred from homology"/>
<dbReference type="Proteomes" id="UP000198741">
    <property type="component" value="Chromosome I"/>
</dbReference>
<keyword evidence="5" id="KW-1185">Reference proteome</keyword>
<dbReference type="InterPro" id="IPR002711">
    <property type="entry name" value="HNH"/>
</dbReference>
<reference evidence="4 5" key="1">
    <citation type="submission" date="2016-10" db="EMBL/GenBank/DDBJ databases">
        <authorList>
            <person name="de Groot N.N."/>
        </authorList>
    </citation>
    <scope>NUCLEOTIDE SEQUENCE [LARGE SCALE GENOMIC DNA]</scope>
    <source>
        <strain evidence="5">P4-7,KCTC 19426,CECT 7604</strain>
    </source>
</reference>
<dbReference type="RefSeq" id="WP_090475417.1">
    <property type="nucleotide sequence ID" value="NZ_LT629710.1"/>
</dbReference>
<protein>
    <submittedName>
        <fullName evidence="4">HNH endonuclease</fullName>
    </submittedName>
</protein>
<dbReference type="InterPro" id="IPR003870">
    <property type="entry name" value="DUF222"/>
</dbReference>
<sequence>MTITSASDTGVAGQGHDERCLPPGGTPDDRYFDGGPAAAAIASVAAAVSGLPHLDLSAPGTGGLLDLLRATERQARALYAFTLALIGQIDQRGLAAPAGHASTAGLIRNVITIAHSDAAARVALAARICPATGITGTTADPELPHVAAALATGTVSARHANAIVTTFKKMPPRVGADIRESVERFLVEQAAHMDPITFEHTARHTELMADPDGTDEKHAHEHQELHIGNRRPNGLTKIWGLLDDIATEQLRVAFGALCSPSAERKRTEHHGEECRDRATTESDNGRADRSAGDAEVPDDDPTGRPNEFDHNASDRPNSEAGGTPAVGPSAASPVSSDLSQPHHSDDLPIWRSSRPPLDWAPLGTCPGDYAPIGRALVPRLFPDDHRPPDTGSFPGGAPPDQRTAATKRAQALGLILTRFLESGGAPTQAGEPAQLLVTIDEHSLRHRVGSGTLHSGTPLPVNQVRMLACQAGVIPAVLSGTRETLDIGRSSRTFNTAIQRAVALRDQGCVFPGCAMPAKWSEFHHIIFWKDGGPSTYENCCQLCRRHHHLIHKEQWTIRMASDGHPDLIPPATVDLNRKALRNSSHRPAKFDWAGPDSHPAGTS</sequence>
<keyword evidence="4" id="KW-0540">Nuclease</keyword>
<dbReference type="Pfam" id="PF01844">
    <property type="entry name" value="HNH"/>
    <property type="match status" value="1"/>
</dbReference>
<dbReference type="STRING" id="1090615.SAMN04515671_1499"/>
<dbReference type="InterPro" id="IPR003615">
    <property type="entry name" value="HNH_nuc"/>
</dbReference>
<evidence type="ECO:0000313" key="4">
    <source>
        <dbReference type="EMBL" id="SDO61628.1"/>
    </source>
</evidence>
<organism evidence="4 5">
    <name type="scientific">Nakamurella panacisegetis</name>
    <dbReference type="NCBI Taxonomy" id="1090615"/>
    <lineage>
        <taxon>Bacteria</taxon>
        <taxon>Bacillati</taxon>
        <taxon>Actinomycetota</taxon>
        <taxon>Actinomycetes</taxon>
        <taxon>Nakamurellales</taxon>
        <taxon>Nakamurellaceae</taxon>
        <taxon>Nakamurella</taxon>
    </lineage>
</organism>
<feature type="region of interest" description="Disordered" evidence="2">
    <location>
        <begin position="1"/>
        <end position="29"/>
    </location>
</feature>
<feature type="domain" description="HNH nuclease" evidence="3">
    <location>
        <begin position="497"/>
        <end position="549"/>
    </location>
</feature>
<keyword evidence="4" id="KW-0378">Hydrolase</keyword>
<gene>
    <name evidence="4" type="ORF">SAMN04515671_1499</name>
</gene>
<keyword evidence="4" id="KW-0255">Endonuclease</keyword>
<evidence type="ECO:0000259" key="3">
    <source>
        <dbReference type="SMART" id="SM00507"/>
    </source>
</evidence>